<proteinExistence type="predicted"/>
<keyword evidence="1" id="KW-0472">Membrane</keyword>
<accession>X5MAX8</accession>
<dbReference type="RefSeq" id="WP_063958490.1">
    <property type="nucleotide sequence ID" value="NZ_HG966617.1"/>
</dbReference>
<dbReference type="Proteomes" id="UP000032160">
    <property type="component" value="Chromosome I"/>
</dbReference>
<dbReference type="KEGG" id="pect:BN1012_Phect2931"/>
<sequence>MSDPQSPLIEPKEPSRFLSRLRNYFLTGLVVAAPVTITVVLVMWFVDFVDAWFTPMIPDQYRPEQYLDFTVPGLGVIIAVVLLTLLGALTANLFGRTLVNYGERLVGRMPLVRNIYGALKQIFETVLSQSQQSFREVALIEYPRRGVYSIAFVTTAAKGEVQARADEEMVSVFLPTTPNPTSGFLLFVPRRDVITLEMSVEDAAKMVISAGLVAPEFDADGTTLPGYHVRTQAEEDELHK</sequence>
<dbReference type="OrthoDB" id="9780267at2"/>
<keyword evidence="3" id="KW-1185">Reference proteome</keyword>
<dbReference type="STRING" id="1458461.BN1012_Phect2931"/>
<dbReference type="PANTHER" id="PTHR31876">
    <property type="entry name" value="COV-LIKE PROTEIN 1"/>
    <property type="match status" value="1"/>
</dbReference>
<keyword evidence="1" id="KW-0812">Transmembrane</keyword>
<dbReference type="InterPro" id="IPR007462">
    <property type="entry name" value="COV1-like"/>
</dbReference>
<protein>
    <submittedName>
        <fullName evidence="2">Membrane protein</fullName>
    </submittedName>
</protein>
<dbReference type="PANTHER" id="PTHR31876:SF26">
    <property type="entry name" value="PROTEIN LIKE COV 2"/>
    <property type="match status" value="1"/>
</dbReference>
<dbReference type="Pfam" id="PF04367">
    <property type="entry name" value="DUF502"/>
    <property type="match status" value="1"/>
</dbReference>
<evidence type="ECO:0000256" key="1">
    <source>
        <dbReference type="SAM" id="Phobius"/>
    </source>
</evidence>
<feature type="transmembrane region" description="Helical" evidence="1">
    <location>
        <begin position="66"/>
        <end position="94"/>
    </location>
</feature>
<dbReference type="PATRIC" id="fig|1458461.3.peg.2937"/>
<dbReference type="HOGENOM" id="CLU_068050_1_1_5"/>
<dbReference type="AlphaFoldDB" id="X5MAX8"/>
<organism evidence="2 3">
    <name type="scientific">Candidatus Phaeomarinibacter ectocarpi</name>
    <dbReference type="NCBI Taxonomy" id="1458461"/>
    <lineage>
        <taxon>Bacteria</taxon>
        <taxon>Pseudomonadati</taxon>
        <taxon>Pseudomonadota</taxon>
        <taxon>Alphaproteobacteria</taxon>
        <taxon>Hyphomicrobiales</taxon>
        <taxon>Parvibaculaceae</taxon>
        <taxon>Candidatus Phaeomarinibacter</taxon>
    </lineage>
</organism>
<name>X5MAX8_9HYPH</name>
<dbReference type="EMBL" id="HG966617">
    <property type="protein sequence ID" value="CDO61143.1"/>
    <property type="molecule type" value="Genomic_DNA"/>
</dbReference>
<keyword evidence="1" id="KW-1133">Transmembrane helix</keyword>
<gene>
    <name evidence="2" type="ORF">BN1012_Phect2931</name>
</gene>
<evidence type="ECO:0000313" key="2">
    <source>
        <dbReference type="EMBL" id="CDO61143.1"/>
    </source>
</evidence>
<reference evidence="2 3" key="1">
    <citation type="journal article" date="2014" name="Front. Genet.">
        <title>Genome and metabolic network of "Candidatus Phaeomarinobacter ectocarpi" Ec32, a new candidate genus of Alphaproteobacteria frequently associated with brown algae.</title>
        <authorList>
            <person name="Dittami S.M."/>
            <person name="Barbeyron T."/>
            <person name="Boyen C."/>
            <person name="Cambefort J."/>
            <person name="Collet G."/>
            <person name="Delage L."/>
            <person name="Gobet A."/>
            <person name="Groisillier A."/>
            <person name="Leblanc C."/>
            <person name="Michel G."/>
            <person name="Scornet D."/>
            <person name="Siegel A."/>
            <person name="Tapia J.E."/>
            <person name="Tonon T."/>
        </authorList>
    </citation>
    <scope>NUCLEOTIDE SEQUENCE [LARGE SCALE GENOMIC DNA]</scope>
    <source>
        <strain evidence="2 3">Ec32</strain>
    </source>
</reference>
<feature type="transmembrane region" description="Helical" evidence="1">
    <location>
        <begin position="24"/>
        <end position="46"/>
    </location>
</feature>
<evidence type="ECO:0000313" key="3">
    <source>
        <dbReference type="Proteomes" id="UP000032160"/>
    </source>
</evidence>